<dbReference type="AlphaFoldDB" id="A0A7S2CEE5"/>
<evidence type="ECO:0000313" key="4">
    <source>
        <dbReference type="EMBL" id="CAD9423393.1"/>
    </source>
</evidence>
<dbReference type="GO" id="GO:0005634">
    <property type="term" value="C:nucleus"/>
    <property type="evidence" value="ECO:0007669"/>
    <property type="project" value="TreeGrafter"/>
</dbReference>
<evidence type="ECO:0000259" key="3">
    <source>
        <dbReference type="PROSITE" id="PS50800"/>
    </source>
</evidence>
<dbReference type="Gene3D" id="3.60.10.10">
    <property type="entry name" value="Endonuclease/exonuclease/phosphatase"/>
    <property type="match status" value="1"/>
</dbReference>
<dbReference type="SMART" id="SM00513">
    <property type="entry name" value="SAP"/>
    <property type="match status" value="2"/>
</dbReference>
<dbReference type="Pfam" id="PF03372">
    <property type="entry name" value="Exo_endo_phos"/>
    <property type="match status" value="1"/>
</dbReference>
<dbReference type="InterPro" id="IPR052240">
    <property type="entry name" value="SAP_domain_ribonucleoprotein"/>
</dbReference>
<protein>
    <recommendedName>
        <fullName evidence="3">SAP domain-containing protein</fullName>
    </recommendedName>
</protein>
<proteinExistence type="inferred from homology"/>
<evidence type="ECO:0000256" key="1">
    <source>
        <dbReference type="ARBA" id="ARBA00022553"/>
    </source>
</evidence>
<dbReference type="InterPro" id="IPR005135">
    <property type="entry name" value="Endo/exonuclease/phosphatase"/>
</dbReference>
<dbReference type="InterPro" id="IPR036691">
    <property type="entry name" value="Endo/exonu/phosph_ase_sf"/>
</dbReference>
<gene>
    <name evidence="4" type="ORF">FPAR1323_LOCUS10546</name>
</gene>
<organism evidence="4">
    <name type="scientific">Florenciella parvula</name>
    <dbReference type="NCBI Taxonomy" id="236787"/>
    <lineage>
        <taxon>Eukaryota</taxon>
        <taxon>Sar</taxon>
        <taxon>Stramenopiles</taxon>
        <taxon>Ochrophyta</taxon>
        <taxon>Dictyochophyceae</taxon>
        <taxon>Florenciellales</taxon>
        <taxon>Florenciella</taxon>
    </lineage>
</organism>
<accession>A0A7S2CEE5</accession>
<dbReference type="SUPFAM" id="SSF68906">
    <property type="entry name" value="SAP domain"/>
    <property type="match status" value="2"/>
</dbReference>
<evidence type="ECO:0000256" key="2">
    <source>
        <dbReference type="ARBA" id="ARBA00046328"/>
    </source>
</evidence>
<dbReference type="Pfam" id="PF02037">
    <property type="entry name" value="SAP"/>
    <property type="match status" value="2"/>
</dbReference>
<reference evidence="4" key="1">
    <citation type="submission" date="2021-01" db="EMBL/GenBank/DDBJ databases">
        <authorList>
            <person name="Corre E."/>
            <person name="Pelletier E."/>
            <person name="Niang G."/>
            <person name="Scheremetjew M."/>
            <person name="Finn R."/>
            <person name="Kale V."/>
            <person name="Holt S."/>
            <person name="Cochrane G."/>
            <person name="Meng A."/>
            <person name="Brown T."/>
            <person name="Cohen L."/>
        </authorList>
    </citation>
    <scope>NUCLEOTIDE SEQUENCE</scope>
    <source>
        <strain evidence="4">RCC1693</strain>
    </source>
</reference>
<dbReference type="InterPro" id="IPR003034">
    <property type="entry name" value="SAP_dom"/>
</dbReference>
<dbReference type="PANTHER" id="PTHR46551:SF1">
    <property type="entry name" value="SAP DOMAIN-CONTAINING RIBONUCLEOPROTEIN"/>
    <property type="match status" value="1"/>
</dbReference>
<dbReference type="Gene3D" id="1.10.720.30">
    <property type="entry name" value="SAP domain"/>
    <property type="match status" value="2"/>
</dbReference>
<dbReference type="SUPFAM" id="SSF56219">
    <property type="entry name" value="DNase I-like"/>
    <property type="match status" value="1"/>
</dbReference>
<sequence>MSSLTATATEAAKFKTNEWIYFQQSRQHSSRAGYVKTARRDGGYHVRLVQNSTIVDVERVSASDARRQMRAVQPVEQDAEFKAHAADWRVLAHDREHGGGGSGKKKKAAAADADAMPCDTPYVALHEALRKERPSGTKNERRLRLGTFNVCHLGGGANPNPPEKIRNLAAVIRRSLSDVVVLQEVSTNADETVALLAAEIGGGDWGFRLSDATGGSGPAKGECYALLYNRTRVETVLGGEVPAVESFMYNRRDTGHAAFRREAEWGTAQRADFSFAGASAARLPGFFRLASCSGRSLVVATVHTAFSDAATRRQQFRALGSLLPSKPLDCSRCVFALLGDFNSNASNTEGMTSSASFAQTKFGQALADELTQRCRFSNVSNHHDATSWGGAHYDEAYVQADAVGSRHAHVYPIQRRIAALAREAVRKRRPGGGGGGPVAAAADLNPLDVFTPPELRPERGSIHHKTFDSCVFTDHLLVFVDVEFQAPSELPAKGRRLYAKAVAAQATAAPRASNSSVASNRAAAEAPSSDLTVVALREQLRERGLKVGGNKAELVARLQASSDLPKLTVAVLKDMLRSKSLSVSGKKAELVARLMGAGV</sequence>
<dbReference type="GO" id="GO:0016973">
    <property type="term" value="P:poly(A)+ mRNA export from nucleus"/>
    <property type="evidence" value="ECO:0007669"/>
    <property type="project" value="TreeGrafter"/>
</dbReference>
<dbReference type="InterPro" id="IPR036361">
    <property type="entry name" value="SAP_dom_sf"/>
</dbReference>
<dbReference type="PANTHER" id="PTHR46551">
    <property type="entry name" value="SAP DOMAIN-CONTAINING RIBONUCLEOPROTEIN"/>
    <property type="match status" value="1"/>
</dbReference>
<keyword evidence="1" id="KW-0597">Phosphoprotein</keyword>
<dbReference type="GO" id="GO:0003824">
    <property type="term" value="F:catalytic activity"/>
    <property type="evidence" value="ECO:0007669"/>
    <property type="project" value="InterPro"/>
</dbReference>
<dbReference type="EMBL" id="HBGT01020058">
    <property type="protein sequence ID" value="CAD9423393.1"/>
    <property type="molecule type" value="Transcribed_RNA"/>
</dbReference>
<feature type="domain" description="SAP" evidence="3">
    <location>
        <begin position="564"/>
        <end position="598"/>
    </location>
</feature>
<feature type="domain" description="SAP" evidence="3">
    <location>
        <begin position="528"/>
        <end position="562"/>
    </location>
</feature>
<dbReference type="PROSITE" id="PS50800">
    <property type="entry name" value="SAP"/>
    <property type="match status" value="2"/>
</dbReference>
<name>A0A7S2CEE5_9STRA</name>
<comment type="similarity">
    <text evidence="2">Belongs to the SAP domain-containing ribonucleoprotein family.</text>
</comment>